<evidence type="ECO:0000256" key="5">
    <source>
        <dbReference type="ARBA" id="ARBA00022692"/>
    </source>
</evidence>
<evidence type="ECO:0000256" key="3">
    <source>
        <dbReference type="ARBA" id="ARBA00022452"/>
    </source>
</evidence>
<keyword evidence="2 11" id="KW-0813">Transport</keyword>
<reference evidence="15 16" key="1">
    <citation type="submission" date="2020-06" db="EMBL/GenBank/DDBJ databases">
        <authorList>
            <person name="Kim S.-J."/>
            <person name="Park S.-J."/>
        </authorList>
    </citation>
    <scope>NUCLEOTIDE SEQUENCE [LARGE SCALE GENOMIC DNA]</scope>
    <source>
        <strain evidence="15 16">SW-151</strain>
    </source>
</reference>
<protein>
    <submittedName>
        <fullName evidence="15">TonB-dependent receptor</fullName>
    </submittedName>
</protein>
<keyword evidence="3 11" id="KW-1134">Transmembrane beta strand</keyword>
<keyword evidence="5 11" id="KW-0812">Transmembrane</keyword>
<feature type="domain" description="TonB-dependent receptor plug" evidence="14">
    <location>
        <begin position="49"/>
        <end position="155"/>
    </location>
</feature>
<sequence length="722" mass="77688">MKLGLLLTTGALALAATSTEVRAQAASGVADDSSNTIVVTARKREERAIDAPLSVQVFSAVSLERDRVDNVEDLVGRTPNLSLSSNVLSPGNDFLNIAIRGVGAQGAGVPAVGTFVDGAFVPSLSFDIGFMDVERVEVLRGPQGTLFGRNTQGGALNIVLRRPDEETRGRLALTFDEFESARAQAALSGQISDNFFGSIAADVSTTNGYLRNNVVANAAGANGQGRTVSANASDRYSGRLALRYNPDNGLDINLAIDGSRKSGLDGYPGVPRGSEDYIVRSDFQIDGTTENIGGALTIENDFGNVALTLISAFRDISTELPFDFDGSPERGPNLQDIQSEQTLFSQEVRLDGGFGDRLSWLVGAYAFREDSLTDRSVQLLDIDAFPGGLTVDAQRQDLTRDGFALFADLQWRPVDWLEIGGGLRYARESVDSDVVLDFALPGIVAISETGSGSLTDSNISPTVSIRANLTDDLATYARYARGFKAGGFPLAPASATTNISFGPETSDNYEIGLKGSSLGGILDFNFALFRIDLSDQQLSTIVFLNGDPNLPVASVGNAGSSRSEGFELDMAIRPSPWITLGGNVGYTDATYRSYLDTVGADRSGERFPFVPEWTAELYGRATIPIGDFGDLTLGANFRHVGDILSGSGVDVDLQFPVQSYEVLDLTASLEHENFRLDLFVDNVTDEFIETRVFNAFFFADPRPFSITQPPRRFGFRIVYDFR</sequence>
<evidence type="ECO:0000256" key="10">
    <source>
        <dbReference type="ARBA" id="ARBA00023237"/>
    </source>
</evidence>
<evidence type="ECO:0000259" key="14">
    <source>
        <dbReference type="Pfam" id="PF07715"/>
    </source>
</evidence>
<accession>A0ABX2N355</accession>
<organism evidence="15 16">
    <name type="scientific">Parasphingorhabdus flavimaris</name>
    <dbReference type="NCBI Taxonomy" id="266812"/>
    <lineage>
        <taxon>Bacteria</taxon>
        <taxon>Pseudomonadati</taxon>
        <taxon>Pseudomonadota</taxon>
        <taxon>Alphaproteobacteria</taxon>
        <taxon>Sphingomonadales</taxon>
        <taxon>Sphingomonadaceae</taxon>
        <taxon>Parasphingorhabdus</taxon>
    </lineage>
</organism>
<comment type="subcellular location">
    <subcellularLocation>
        <location evidence="1 11">Cell outer membrane</location>
        <topology evidence="1 11">Multi-pass membrane protein</topology>
    </subcellularLocation>
</comment>
<dbReference type="InterPro" id="IPR036942">
    <property type="entry name" value="Beta-barrel_TonB_sf"/>
</dbReference>
<dbReference type="PANTHER" id="PTHR32552">
    <property type="entry name" value="FERRICHROME IRON RECEPTOR-RELATED"/>
    <property type="match status" value="1"/>
</dbReference>
<evidence type="ECO:0000313" key="16">
    <source>
        <dbReference type="Proteomes" id="UP000652427"/>
    </source>
</evidence>
<dbReference type="InterPro" id="IPR012910">
    <property type="entry name" value="Plug_dom"/>
</dbReference>
<keyword evidence="10 11" id="KW-0998">Cell outer membrane</keyword>
<keyword evidence="8 12" id="KW-0798">TonB box</keyword>
<dbReference type="RefSeq" id="WP_176279677.1">
    <property type="nucleotide sequence ID" value="NZ_JABWMH010000003.1"/>
</dbReference>
<dbReference type="EMBL" id="JABWMH010000003">
    <property type="protein sequence ID" value="NVD28142.1"/>
    <property type="molecule type" value="Genomic_DNA"/>
</dbReference>
<dbReference type="PROSITE" id="PS52016">
    <property type="entry name" value="TONB_DEPENDENT_REC_3"/>
    <property type="match status" value="1"/>
</dbReference>
<keyword evidence="4" id="KW-0410">Iron transport</keyword>
<evidence type="ECO:0000256" key="4">
    <source>
        <dbReference type="ARBA" id="ARBA00022496"/>
    </source>
</evidence>
<keyword evidence="6" id="KW-0408">Iron</keyword>
<dbReference type="InterPro" id="IPR039426">
    <property type="entry name" value="TonB-dep_rcpt-like"/>
</dbReference>
<dbReference type="Pfam" id="PF00593">
    <property type="entry name" value="TonB_dep_Rec_b-barrel"/>
    <property type="match status" value="1"/>
</dbReference>
<keyword evidence="15" id="KW-0675">Receptor</keyword>
<feature type="domain" description="TonB-dependent receptor-like beta-barrel" evidence="13">
    <location>
        <begin position="238"/>
        <end position="683"/>
    </location>
</feature>
<evidence type="ECO:0000256" key="8">
    <source>
        <dbReference type="ARBA" id="ARBA00023077"/>
    </source>
</evidence>
<dbReference type="Proteomes" id="UP000652427">
    <property type="component" value="Unassembled WGS sequence"/>
</dbReference>
<comment type="caution">
    <text evidence="15">The sequence shown here is derived from an EMBL/GenBank/DDBJ whole genome shotgun (WGS) entry which is preliminary data.</text>
</comment>
<proteinExistence type="inferred from homology"/>
<keyword evidence="7" id="KW-0406">Ion transport</keyword>
<evidence type="ECO:0000259" key="13">
    <source>
        <dbReference type="Pfam" id="PF00593"/>
    </source>
</evidence>
<evidence type="ECO:0000313" key="15">
    <source>
        <dbReference type="EMBL" id="NVD28142.1"/>
    </source>
</evidence>
<evidence type="ECO:0000256" key="11">
    <source>
        <dbReference type="PROSITE-ProRule" id="PRU01360"/>
    </source>
</evidence>
<comment type="similarity">
    <text evidence="11 12">Belongs to the TonB-dependent receptor family.</text>
</comment>
<dbReference type="Gene3D" id="2.40.170.20">
    <property type="entry name" value="TonB-dependent receptor, beta-barrel domain"/>
    <property type="match status" value="1"/>
</dbReference>
<evidence type="ECO:0000256" key="7">
    <source>
        <dbReference type="ARBA" id="ARBA00023065"/>
    </source>
</evidence>
<evidence type="ECO:0000256" key="1">
    <source>
        <dbReference type="ARBA" id="ARBA00004571"/>
    </source>
</evidence>
<dbReference type="PANTHER" id="PTHR32552:SF81">
    <property type="entry name" value="TONB-DEPENDENT OUTER MEMBRANE RECEPTOR"/>
    <property type="match status" value="1"/>
</dbReference>
<keyword evidence="9 11" id="KW-0472">Membrane</keyword>
<evidence type="ECO:0000256" key="12">
    <source>
        <dbReference type="RuleBase" id="RU003357"/>
    </source>
</evidence>
<keyword evidence="16" id="KW-1185">Reference proteome</keyword>
<gene>
    <name evidence="15" type="ORF">HUO14_09520</name>
</gene>
<name>A0ABX2N355_9SPHN</name>
<dbReference type="Pfam" id="PF07715">
    <property type="entry name" value="Plug"/>
    <property type="match status" value="1"/>
</dbReference>
<evidence type="ECO:0000256" key="6">
    <source>
        <dbReference type="ARBA" id="ARBA00023004"/>
    </source>
</evidence>
<dbReference type="SUPFAM" id="SSF56935">
    <property type="entry name" value="Porins"/>
    <property type="match status" value="1"/>
</dbReference>
<evidence type="ECO:0000256" key="9">
    <source>
        <dbReference type="ARBA" id="ARBA00023136"/>
    </source>
</evidence>
<dbReference type="InterPro" id="IPR000531">
    <property type="entry name" value="Beta-barrel_TonB"/>
</dbReference>
<dbReference type="CDD" id="cd01347">
    <property type="entry name" value="ligand_gated_channel"/>
    <property type="match status" value="1"/>
</dbReference>
<evidence type="ECO:0000256" key="2">
    <source>
        <dbReference type="ARBA" id="ARBA00022448"/>
    </source>
</evidence>